<keyword evidence="2" id="KW-1185">Reference proteome</keyword>
<proteinExistence type="predicted"/>
<dbReference type="Gene3D" id="1.20.58.80">
    <property type="entry name" value="Phosphotransferase system, lactose/cellobiose-type IIA subunit"/>
    <property type="match status" value="1"/>
</dbReference>
<accession>A0AAW1L843</accession>
<evidence type="ECO:0000313" key="1">
    <source>
        <dbReference type="EMBL" id="KAK9731132.1"/>
    </source>
</evidence>
<gene>
    <name evidence="1" type="ORF">QE152_g13931</name>
</gene>
<name>A0AAW1L843_POPJA</name>
<sequence>MGNNLSICLCPKSESKLEIVDVDLQHLTNCIDEATTLEASNKYFEALKKYEEVVQILDTILNLNQTQEVEQCKLKMVHSEILGKINRLQAKHNDETSLVIYNKLINELRGFATDDVLLELNSIIYSNSQAELYYLSAEGNVTLKEGCQQLNILKSKGHTLNIFLQVGDWLYPLKPNVSPWYKSDYNGFFFPNIHSDDQGTSIGLIVPKGEDEVLHELLINLLYPEQNPSPGTTKPLFLGNAAGSGYVSTGLVYGVENLRKLLTVEIRNSNSIASEKDQLSSSITHDLKCTANDNNTEAIKSASKYTCF</sequence>
<organism evidence="1 2">
    <name type="scientific">Popillia japonica</name>
    <name type="common">Japanese beetle</name>
    <dbReference type="NCBI Taxonomy" id="7064"/>
    <lineage>
        <taxon>Eukaryota</taxon>
        <taxon>Metazoa</taxon>
        <taxon>Ecdysozoa</taxon>
        <taxon>Arthropoda</taxon>
        <taxon>Hexapoda</taxon>
        <taxon>Insecta</taxon>
        <taxon>Pterygota</taxon>
        <taxon>Neoptera</taxon>
        <taxon>Endopterygota</taxon>
        <taxon>Coleoptera</taxon>
        <taxon>Polyphaga</taxon>
        <taxon>Scarabaeiformia</taxon>
        <taxon>Scarabaeidae</taxon>
        <taxon>Rutelinae</taxon>
        <taxon>Popillia</taxon>
    </lineage>
</organism>
<dbReference type="EMBL" id="JASPKY010000137">
    <property type="protein sequence ID" value="KAK9731132.1"/>
    <property type="molecule type" value="Genomic_DNA"/>
</dbReference>
<reference evidence="1 2" key="1">
    <citation type="journal article" date="2024" name="BMC Genomics">
        <title>De novo assembly and annotation of Popillia japonica's genome with initial clues to its potential as an invasive pest.</title>
        <authorList>
            <person name="Cucini C."/>
            <person name="Boschi S."/>
            <person name="Funari R."/>
            <person name="Cardaioli E."/>
            <person name="Iannotti N."/>
            <person name="Marturano G."/>
            <person name="Paoli F."/>
            <person name="Bruttini M."/>
            <person name="Carapelli A."/>
            <person name="Frati F."/>
            <person name="Nardi F."/>
        </authorList>
    </citation>
    <scope>NUCLEOTIDE SEQUENCE [LARGE SCALE GENOMIC DNA]</scope>
    <source>
        <strain evidence="1">DMR45628</strain>
    </source>
</reference>
<dbReference type="AlphaFoldDB" id="A0AAW1L843"/>
<protein>
    <submittedName>
        <fullName evidence="1">Uncharacterized protein</fullName>
    </submittedName>
</protein>
<dbReference type="Proteomes" id="UP001458880">
    <property type="component" value="Unassembled WGS sequence"/>
</dbReference>
<evidence type="ECO:0000313" key="2">
    <source>
        <dbReference type="Proteomes" id="UP001458880"/>
    </source>
</evidence>
<comment type="caution">
    <text evidence="1">The sequence shown here is derived from an EMBL/GenBank/DDBJ whole genome shotgun (WGS) entry which is preliminary data.</text>
</comment>